<dbReference type="InterPro" id="IPR036181">
    <property type="entry name" value="MIT_dom_sf"/>
</dbReference>
<dbReference type="AlphaFoldDB" id="A0AAN9TG50"/>
<comment type="caution">
    <text evidence="2">The sequence shown here is derived from an EMBL/GenBank/DDBJ whole genome shotgun (WGS) entry which is preliminary data.</text>
</comment>
<feature type="domain" description="MIT" evidence="1">
    <location>
        <begin position="1"/>
        <end position="78"/>
    </location>
</feature>
<name>A0AAN9TG50_9HEMI</name>
<keyword evidence="3" id="KW-1185">Reference proteome</keyword>
<evidence type="ECO:0000259" key="1">
    <source>
        <dbReference type="SMART" id="SM00745"/>
    </source>
</evidence>
<organism evidence="2 3">
    <name type="scientific">Parthenolecanium corni</name>
    <dbReference type="NCBI Taxonomy" id="536013"/>
    <lineage>
        <taxon>Eukaryota</taxon>
        <taxon>Metazoa</taxon>
        <taxon>Ecdysozoa</taxon>
        <taxon>Arthropoda</taxon>
        <taxon>Hexapoda</taxon>
        <taxon>Insecta</taxon>
        <taxon>Pterygota</taxon>
        <taxon>Neoptera</taxon>
        <taxon>Paraneoptera</taxon>
        <taxon>Hemiptera</taxon>
        <taxon>Sternorrhyncha</taxon>
        <taxon>Coccoidea</taxon>
        <taxon>Coccidae</taxon>
        <taxon>Parthenolecanium</taxon>
    </lineage>
</organism>
<dbReference type="Pfam" id="PF04212">
    <property type="entry name" value="MIT"/>
    <property type="match status" value="1"/>
</dbReference>
<dbReference type="SUPFAM" id="SSF116846">
    <property type="entry name" value="MIT domain"/>
    <property type="match status" value="1"/>
</dbReference>
<accession>A0AAN9TG50</accession>
<dbReference type="Gene3D" id="3.30.870.30">
    <property type="entry name" value="MITD, C-terminal phospholipase D-like domain"/>
    <property type="match status" value="1"/>
</dbReference>
<dbReference type="Gene3D" id="1.20.58.80">
    <property type="entry name" value="Phosphotransferase system, lactose/cellobiose-type IIA subunit"/>
    <property type="match status" value="1"/>
</dbReference>
<reference evidence="2 3" key="1">
    <citation type="submission" date="2024-03" db="EMBL/GenBank/DDBJ databases">
        <title>Adaptation during the transition from Ophiocordyceps entomopathogen to insect associate is accompanied by gene loss and intensified selection.</title>
        <authorList>
            <person name="Ward C.M."/>
            <person name="Onetto C.A."/>
            <person name="Borneman A.R."/>
        </authorList>
    </citation>
    <scope>NUCLEOTIDE SEQUENCE [LARGE SCALE GENOMIC DNA]</scope>
    <source>
        <strain evidence="2">AWRI1</strain>
        <tissue evidence="2">Single Adult Female</tissue>
    </source>
</reference>
<protein>
    <recommendedName>
        <fullName evidence="1">MIT domain-containing protein</fullName>
    </recommendedName>
</protein>
<dbReference type="Proteomes" id="UP001367676">
    <property type="component" value="Unassembled WGS sequence"/>
</dbReference>
<dbReference type="Pfam" id="PF16565">
    <property type="entry name" value="MIT_C"/>
    <property type="match status" value="1"/>
</dbReference>
<sequence>MTQDREIAANILKRAWQLETEKRLTQSLTCYQEGIEILMNALRNTPNNNEKNIIRSRIEEFMGRAESVKKRVEVEKKLGLYHEQVIIEENSIGHSYEKVFGRFFDQEVTKIEIDDPYIRLFHQCQNFLRLCELAVKNCINLKEIFLTTGEDSAEQKKWLEMIQDDLLKRFKIKLTILFSSILHDREIRLNNGWYIKSGRGLDYFKGPENKFSIGTNDMDFRKCHETTVDIIHNKDIRKAFG</sequence>
<evidence type="ECO:0000313" key="2">
    <source>
        <dbReference type="EMBL" id="KAK7582646.1"/>
    </source>
</evidence>
<dbReference type="InterPro" id="IPR032341">
    <property type="entry name" value="MITD1_C"/>
</dbReference>
<dbReference type="SMART" id="SM00745">
    <property type="entry name" value="MIT"/>
    <property type="match status" value="1"/>
</dbReference>
<dbReference type="InterPro" id="IPR052817">
    <property type="entry name" value="MIT_domain_contain_protein1"/>
</dbReference>
<gene>
    <name evidence="2" type="ORF">V9T40_014091</name>
</gene>
<dbReference type="InterPro" id="IPR038113">
    <property type="entry name" value="MITD1_C_sf"/>
</dbReference>
<proteinExistence type="predicted"/>
<dbReference type="EMBL" id="JBBCAQ010000033">
    <property type="protein sequence ID" value="KAK7582646.1"/>
    <property type="molecule type" value="Genomic_DNA"/>
</dbReference>
<dbReference type="InterPro" id="IPR007330">
    <property type="entry name" value="MIT_dom"/>
</dbReference>
<dbReference type="PANTHER" id="PTHR21222:SF1">
    <property type="entry name" value="MIT DOMAIN-CONTAINING PROTEIN 1"/>
    <property type="match status" value="1"/>
</dbReference>
<dbReference type="PANTHER" id="PTHR21222">
    <property type="entry name" value="MIT DOMAIN-CONTAINING PROTEIN 1"/>
    <property type="match status" value="1"/>
</dbReference>
<evidence type="ECO:0000313" key="3">
    <source>
        <dbReference type="Proteomes" id="UP001367676"/>
    </source>
</evidence>